<dbReference type="InterPro" id="IPR011650">
    <property type="entry name" value="Peptidase_M20_dimer"/>
</dbReference>
<dbReference type="GO" id="GO:0016813">
    <property type="term" value="F:hydrolase activity, acting on carbon-nitrogen (but not peptide) bonds, in linear amidines"/>
    <property type="evidence" value="ECO:0007669"/>
    <property type="project" value="InterPro"/>
</dbReference>
<feature type="domain" description="Peptidase M20 dimerisation" evidence="2">
    <location>
        <begin position="229"/>
        <end position="328"/>
    </location>
</feature>
<dbReference type="PANTHER" id="PTHR32494:SF5">
    <property type="entry name" value="ALLANTOATE AMIDOHYDROLASE"/>
    <property type="match status" value="1"/>
</dbReference>
<dbReference type="InterPro" id="IPR010158">
    <property type="entry name" value="Amidase_Cbmase"/>
</dbReference>
<dbReference type="AlphaFoldDB" id="A0A1H3LBA8"/>
<gene>
    <name evidence="3" type="ORF">SAMN05216564_10711</name>
</gene>
<dbReference type="Gene3D" id="3.40.630.10">
    <property type="entry name" value="Zn peptidases"/>
    <property type="match status" value="1"/>
</dbReference>
<dbReference type="InterPro" id="IPR036264">
    <property type="entry name" value="Bact_exopeptidase_dim_dom"/>
</dbReference>
<dbReference type="Gene3D" id="3.30.70.360">
    <property type="match status" value="1"/>
</dbReference>
<reference evidence="4" key="1">
    <citation type="submission" date="2016-10" db="EMBL/GenBank/DDBJ databases">
        <authorList>
            <person name="Varghese N."/>
            <person name="Submissions S."/>
        </authorList>
    </citation>
    <scope>NUCLEOTIDE SEQUENCE [LARGE SCALE GENOMIC DNA]</scope>
    <source>
        <strain evidence="4">DC30,IBRC 10041,KCTC 4046</strain>
    </source>
</reference>
<evidence type="ECO:0000256" key="1">
    <source>
        <dbReference type="ARBA" id="ARBA00022801"/>
    </source>
</evidence>
<evidence type="ECO:0000313" key="3">
    <source>
        <dbReference type="EMBL" id="SDY61600.1"/>
    </source>
</evidence>
<dbReference type="NCBIfam" id="TIGR01879">
    <property type="entry name" value="hydantase"/>
    <property type="match status" value="1"/>
</dbReference>
<sequence length="430" mass="45741">MVVMCLSVGTLMSLDMRVNQKRLRQDIQENATFGSIDADEGEGRTVLTGSKADRLVRERFIDRLDDAGLKVRVDAIGNIVGRWNPQECDCNASPVAVGSHLDSVPRGGIFDGPLGTYGALEAVRALKEEGYEPSRPIEVVCFTEEEGGRFNIGTLGSSVATGHRDVEEALALTDGEGVTLGERLEGIGFAGNSIVDARSWKAWLELHIEQGTRLREADAGVGIVDSITGITNCEVTVQGEADHAGSTSMCDRTDALAAGSAFVLALERAAREEAANSDAAVGTAGSGSIAPNVRNIIPAKVQYQLDIRDVTEAGMDRLVERCRSALNRLEQTRGVATMLDRYRHSPPTTMSERCTGAIANAATKCGVDAIELHSAAMHDTANVATVTDAGLLFAPSEKGVSHSPKEWTDWEECAAATAVLGDTLRSLTLE</sequence>
<dbReference type="Pfam" id="PF01546">
    <property type="entry name" value="Peptidase_M20"/>
    <property type="match status" value="1"/>
</dbReference>
<dbReference type="Pfam" id="PF07687">
    <property type="entry name" value="M20_dimer"/>
    <property type="match status" value="1"/>
</dbReference>
<dbReference type="SUPFAM" id="SSF53187">
    <property type="entry name" value="Zn-dependent exopeptidases"/>
    <property type="match status" value="1"/>
</dbReference>
<organism evidence="3 4">
    <name type="scientific">Halopenitus persicus</name>
    <dbReference type="NCBI Taxonomy" id="1048396"/>
    <lineage>
        <taxon>Archaea</taxon>
        <taxon>Methanobacteriati</taxon>
        <taxon>Methanobacteriota</taxon>
        <taxon>Stenosarchaea group</taxon>
        <taxon>Halobacteria</taxon>
        <taxon>Halobacteriales</taxon>
        <taxon>Haloferacaceae</taxon>
        <taxon>Halopenitus</taxon>
    </lineage>
</organism>
<dbReference type="Proteomes" id="UP000199079">
    <property type="component" value="Unassembled WGS sequence"/>
</dbReference>
<dbReference type="EMBL" id="FNPC01000007">
    <property type="protein sequence ID" value="SDY61600.1"/>
    <property type="molecule type" value="Genomic_DNA"/>
</dbReference>
<evidence type="ECO:0000313" key="4">
    <source>
        <dbReference type="Proteomes" id="UP000199079"/>
    </source>
</evidence>
<dbReference type="PANTHER" id="PTHR32494">
    <property type="entry name" value="ALLANTOATE DEIMINASE-RELATED"/>
    <property type="match status" value="1"/>
</dbReference>
<accession>A0A1H3LBA8</accession>
<proteinExistence type="predicted"/>
<keyword evidence="1 3" id="KW-0378">Hydrolase</keyword>
<name>A0A1H3LBA8_9EURY</name>
<dbReference type="InterPro" id="IPR002933">
    <property type="entry name" value="Peptidase_M20"/>
</dbReference>
<keyword evidence="4" id="KW-1185">Reference proteome</keyword>
<dbReference type="CDD" id="cd03884">
    <property type="entry name" value="M20_bAS"/>
    <property type="match status" value="1"/>
</dbReference>
<protein>
    <submittedName>
        <fullName evidence="3">N-carbamoyl-L-amino-acid hydrolase</fullName>
    </submittedName>
</protein>
<evidence type="ECO:0000259" key="2">
    <source>
        <dbReference type="Pfam" id="PF07687"/>
    </source>
</evidence>
<dbReference type="SUPFAM" id="SSF55031">
    <property type="entry name" value="Bacterial exopeptidase dimerisation domain"/>
    <property type="match status" value="1"/>
</dbReference>
<dbReference type="PIRSF" id="PIRSF001235">
    <property type="entry name" value="Amidase_carbamoylase"/>
    <property type="match status" value="1"/>
</dbReference>